<organism evidence="1 2">
    <name type="scientific">Daphnia magna</name>
    <dbReference type="NCBI Taxonomy" id="35525"/>
    <lineage>
        <taxon>Eukaryota</taxon>
        <taxon>Metazoa</taxon>
        <taxon>Ecdysozoa</taxon>
        <taxon>Arthropoda</taxon>
        <taxon>Crustacea</taxon>
        <taxon>Branchiopoda</taxon>
        <taxon>Diplostraca</taxon>
        <taxon>Cladocera</taxon>
        <taxon>Anomopoda</taxon>
        <taxon>Daphniidae</taxon>
        <taxon>Daphnia</taxon>
    </lineage>
</organism>
<dbReference type="EMBL" id="JAOYFB010000044">
    <property type="protein sequence ID" value="KAK4045468.1"/>
    <property type="molecule type" value="Genomic_DNA"/>
</dbReference>
<evidence type="ECO:0000313" key="1">
    <source>
        <dbReference type="EMBL" id="KAK4045468.1"/>
    </source>
</evidence>
<dbReference type="Proteomes" id="UP001234178">
    <property type="component" value="Unassembled WGS sequence"/>
</dbReference>
<comment type="caution">
    <text evidence="1">The sequence shown here is derived from an EMBL/GenBank/DDBJ whole genome shotgun (WGS) entry which is preliminary data.</text>
</comment>
<protein>
    <submittedName>
        <fullName evidence="1">Uncharacterized protein</fullName>
    </submittedName>
</protein>
<keyword evidence="2" id="KW-1185">Reference proteome</keyword>
<reference evidence="1 2" key="1">
    <citation type="journal article" date="2023" name="Nucleic Acids Res.">
        <title>The hologenome of Daphnia magna reveals possible DNA methylation and microbiome-mediated evolution of the host genome.</title>
        <authorList>
            <person name="Chaturvedi A."/>
            <person name="Li X."/>
            <person name="Dhandapani V."/>
            <person name="Marshall H."/>
            <person name="Kissane S."/>
            <person name="Cuenca-Cambronero M."/>
            <person name="Asole G."/>
            <person name="Calvet F."/>
            <person name="Ruiz-Romero M."/>
            <person name="Marangio P."/>
            <person name="Guigo R."/>
            <person name="Rago D."/>
            <person name="Mirbahai L."/>
            <person name="Eastwood N."/>
            <person name="Colbourne J.K."/>
            <person name="Zhou J."/>
            <person name="Mallon E."/>
            <person name="Orsini L."/>
        </authorList>
    </citation>
    <scope>NUCLEOTIDE SEQUENCE [LARGE SCALE GENOMIC DNA]</scope>
    <source>
        <strain evidence="1">LRV0_1</strain>
    </source>
</reference>
<sequence length="248" mass="27323">MVSFISGRALLEFPPGGPGGDHRIFANYLSRRRSHRRWSLCRTKSAFTIAKAMQGALHCGGHTRQHPEGERSIRDAASHTERATALQDRLGNGSSKCRAETTPNVIGPLRRGSVRTRFRASNVACLTAIPKKMTEPLREGELYNRLSACGIGSHLRQPPFDPAAVCEDVEAKRSCVGGKDDSVSRSPPPACDEFGNKWRRMRGDNRLPNAFPEAPSMTDDVPVFDVANFVALITQPPECNREEDRKTG</sequence>
<proteinExistence type="predicted"/>
<gene>
    <name evidence="1" type="ORF">OUZ56_033092</name>
</gene>
<evidence type="ECO:0000313" key="2">
    <source>
        <dbReference type="Proteomes" id="UP001234178"/>
    </source>
</evidence>
<accession>A0ABR0BA62</accession>
<name>A0ABR0BA62_9CRUS</name>